<dbReference type="Proteomes" id="UP000092661">
    <property type="component" value="Chromosome"/>
</dbReference>
<dbReference type="RefSeq" id="WP_006830991.1">
    <property type="nucleotide sequence ID" value="NZ_AJYB01000059.1"/>
</dbReference>
<comment type="subcellular location">
    <subcellularLocation>
        <location evidence="1">Cell surface</location>
    </subcellularLocation>
</comment>
<evidence type="ECO:0000313" key="7">
    <source>
        <dbReference type="Proteomes" id="UP000092661"/>
    </source>
</evidence>
<dbReference type="OrthoDB" id="2427473at2"/>
<dbReference type="Gene3D" id="3.30.700.10">
    <property type="entry name" value="Glycoprotein, Type 4 Pilin"/>
    <property type="match status" value="1"/>
</dbReference>
<dbReference type="InterPro" id="IPR045584">
    <property type="entry name" value="Pilin-like"/>
</dbReference>
<dbReference type="NCBIfam" id="TIGR02532">
    <property type="entry name" value="IV_pilin_GFxxxE"/>
    <property type="match status" value="1"/>
</dbReference>
<dbReference type="Pfam" id="PF07963">
    <property type="entry name" value="N_methyl"/>
    <property type="match status" value="1"/>
</dbReference>
<reference evidence="4" key="3">
    <citation type="submission" date="2016-10" db="EMBL/GenBank/DDBJ databases">
        <authorList>
            <person name="See-Too W.S."/>
        </authorList>
    </citation>
    <scope>NUCLEOTIDE SEQUENCE</scope>
    <source>
        <strain evidence="4">DSM 14505</strain>
    </source>
</reference>
<evidence type="ECO:0000313" key="4">
    <source>
        <dbReference type="EMBL" id="ANU11359.1"/>
    </source>
</evidence>
<dbReference type="AlphaFoldDB" id="A0A1C7DIG0"/>
<dbReference type="KEGG" id="pana:BBH88_14175"/>
<evidence type="ECO:0008006" key="8">
    <source>
        <dbReference type="Google" id="ProtNLM"/>
    </source>
</evidence>
<evidence type="ECO:0000313" key="6">
    <source>
        <dbReference type="Proteomes" id="UP000004725"/>
    </source>
</evidence>
<keyword evidence="3" id="KW-0812">Transmembrane</keyword>
<feature type="transmembrane region" description="Helical" evidence="3">
    <location>
        <begin position="12"/>
        <end position="30"/>
    </location>
</feature>
<organism evidence="5 6">
    <name type="scientific">Planococcus antarcticus DSM 14505</name>
    <dbReference type="NCBI Taxonomy" id="1185653"/>
    <lineage>
        <taxon>Bacteria</taxon>
        <taxon>Bacillati</taxon>
        <taxon>Bacillota</taxon>
        <taxon>Bacilli</taxon>
        <taxon>Bacillales</taxon>
        <taxon>Caryophanaceae</taxon>
        <taxon>Planococcus</taxon>
    </lineage>
</organism>
<gene>
    <name evidence="5" type="ORF">A1A1_15169</name>
    <name evidence="4" type="ORF">BBH88_14175</name>
</gene>
<reference evidence="5 6" key="1">
    <citation type="journal article" date="2012" name="J. Bacteriol.">
        <title>Genome Sequence of the Antarctic Psychrophile Bacterium Planococcus antarcticus DSM 14505.</title>
        <authorList>
            <person name="Margolles A."/>
            <person name="Gueimonde M."/>
            <person name="Sanchez B."/>
        </authorList>
    </citation>
    <scope>NUCLEOTIDE SEQUENCE [LARGE SCALE GENOMIC DNA]</scope>
    <source>
        <strain evidence="5 6">DSM 14505</strain>
    </source>
</reference>
<keyword evidence="2" id="KW-0178">Competence</keyword>
<evidence type="ECO:0000256" key="2">
    <source>
        <dbReference type="ARBA" id="ARBA00023287"/>
    </source>
</evidence>
<evidence type="ECO:0000256" key="3">
    <source>
        <dbReference type="SAM" id="Phobius"/>
    </source>
</evidence>
<dbReference type="EMBL" id="AJYB01000059">
    <property type="protein sequence ID" value="EIM05668.1"/>
    <property type="molecule type" value="Genomic_DNA"/>
</dbReference>
<dbReference type="EMBL" id="CP016534">
    <property type="protein sequence ID" value="ANU11359.1"/>
    <property type="molecule type" value="Genomic_DNA"/>
</dbReference>
<dbReference type="GO" id="GO:0030420">
    <property type="term" value="P:establishment of competence for transformation"/>
    <property type="evidence" value="ECO:0007669"/>
    <property type="project" value="UniProtKB-KW"/>
</dbReference>
<accession>A0A1C7DIG0</accession>
<proteinExistence type="predicted"/>
<keyword evidence="7" id="KW-1185">Reference proteome</keyword>
<dbReference type="Proteomes" id="UP000004725">
    <property type="component" value="Unassembled WGS sequence"/>
</dbReference>
<evidence type="ECO:0000313" key="5">
    <source>
        <dbReference type="EMBL" id="EIM05668.1"/>
    </source>
</evidence>
<name>A0A1C7DIG0_9BACL</name>
<protein>
    <recommendedName>
        <fullName evidence="8">Prepilin-type N-terminal cleavage/methylation domain-containing protein</fullName>
    </recommendedName>
</protein>
<dbReference type="SUPFAM" id="SSF54523">
    <property type="entry name" value="Pili subunits"/>
    <property type="match status" value="1"/>
</dbReference>
<sequence>MRNESGITLVELLAALAIVGIIVAVIVNVLSTGTTASTKTATKQQLQQEANLIVEVIRNEYLKSDNHQFNLIVKEEDGVKSLFLDEESISQGYTYNYAPYTIDPKFDTNFKMTITDDSGQFYVIDTTFSKLR</sequence>
<dbReference type="PROSITE" id="PS00409">
    <property type="entry name" value="PROKAR_NTER_METHYL"/>
    <property type="match status" value="1"/>
</dbReference>
<dbReference type="InterPro" id="IPR012902">
    <property type="entry name" value="N_methyl_site"/>
</dbReference>
<dbReference type="GO" id="GO:0009986">
    <property type="term" value="C:cell surface"/>
    <property type="evidence" value="ECO:0007669"/>
    <property type="project" value="UniProtKB-SubCell"/>
</dbReference>
<reference evidence="7" key="2">
    <citation type="submission" date="2016-07" db="EMBL/GenBank/DDBJ databases">
        <authorList>
            <person name="See-Too W.S."/>
        </authorList>
    </citation>
    <scope>NUCLEOTIDE SEQUENCE [LARGE SCALE GENOMIC DNA]</scope>
    <source>
        <strain evidence="7">DSM 14505</strain>
    </source>
</reference>
<keyword evidence="3" id="KW-0472">Membrane</keyword>
<keyword evidence="3" id="KW-1133">Transmembrane helix</keyword>
<evidence type="ECO:0000256" key="1">
    <source>
        <dbReference type="ARBA" id="ARBA00004241"/>
    </source>
</evidence>